<evidence type="ECO:0000256" key="2">
    <source>
        <dbReference type="ARBA" id="ARBA00023180"/>
    </source>
</evidence>
<dbReference type="SUPFAM" id="SSF51445">
    <property type="entry name" value="(Trans)glycosidases"/>
    <property type="match status" value="1"/>
</dbReference>
<dbReference type="PANTHER" id="PTHR31297">
    <property type="entry name" value="GLUCAN ENDO-1,6-BETA-GLUCOSIDASE B"/>
    <property type="match status" value="1"/>
</dbReference>
<dbReference type="EC" id="3.2.1.58" evidence="6"/>
<feature type="compositionally biased region" description="Low complexity" evidence="7">
    <location>
        <begin position="382"/>
        <end position="392"/>
    </location>
</feature>
<keyword evidence="9" id="KW-1185">Reference proteome</keyword>
<comment type="catalytic activity">
    <reaction evidence="5">
        <text>Successive hydrolysis of beta-D-glucose units from the non-reducing ends of (1-&gt;3)-beta-D-glucans, releasing alpha-glucose.</text>
        <dbReference type="EC" id="3.2.1.58"/>
    </reaction>
</comment>
<dbReference type="EMBL" id="CAUYUJ010020233">
    <property type="protein sequence ID" value="CAK0896744.1"/>
    <property type="molecule type" value="Genomic_DNA"/>
</dbReference>
<feature type="compositionally biased region" description="Basic residues" evidence="7">
    <location>
        <begin position="469"/>
        <end position="479"/>
    </location>
</feature>
<dbReference type="PANTHER" id="PTHR31297:SF34">
    <property type="entry name" value="GLUCAN 1,3-BETA-GLUCOSIDASE 2"/>
    <property type="match status" value="1"/>
</dbReference>
<evidence type="ECO:0000256" key="5">
    <source>
        <dbReference type="ARBA" id="ARBA00036824"/>
    </source>
</evidence>
<evidence type="ECO:0000256" key="3">
    <source>
        <dbReference type="ARBA" id="ARBA00023295"/>
    </source>
</evidence>
<comment type="caution">
    <text evidence="8">The sequence shown here is derived from an EMBL/GenBank/DDBJ whole genome shotgun (WGS) entry which is preliminary data.</text>
</comment>
<feature type="compositionally biased region" description="Low complexity" evidence="7">
    <location>
        <begin position="408"/>
        <end position="434"/>
    </location>
</feature>
<evidence type="ECO:0000256" key="4">
    <source>
        <dbReference type="ARBA" id="ARBA00023316"/>
    </source>
</evidence>
<evidence type="ECO:0000256" key="7">
    <source>
        <dbReference type="SAM" id="MobiDB-lite"/>
    </source>
</evidence>
<dbReference type="Gene3D" id="2.80.10.50">
    <property type="match status" value="1"/>
</dbReference>
<dbReference type="InterPro" id="IPR050386">
    <property type="entry name" value="Glycosyl_hydrolase_5"/>
</dbReference>
<proteinExistence type="predicted"/>
<evidence type="ECO:0000256" key="1">
    <source>
        <dbReference type="ARBA" id="ARBA00022801"/>
    </source>
</evidence>
<sequence>EKPVLHDWPWPVLPARQEEASGGAHSNVCFDLHYYHCFGNDWNGKTFAQQLRAVQHNAQELRGLPAVVGEWSLALGLAAERGRLPKDQLRSRFGAAQLEAYESASHGWFFWNWCDAHGAEWNWQQSFKEGWVSSSVQKLPQLAARRASCPAPFVPSSLQKLQGGPRARLQDLAAELQGGCSLPSWDGVGDDPLEEYTDPWPVDPTVRFGDAVFLRTYHGRYIDLGGPKECASARWADRGVWQRFTVWPPVDGDVFGLLRRRTAVQHGDVVRLLAHTGHFLGTDGGKVAECPDIFSDASAEFVVHVEGSGALQHRRAVFLESRANACVVDVDGNGSARDVSARWKDFGKWQRLAVEKVLDTEDPVARAKTAAAAEAAKNAAAQAAAQSAPTSAVPELPQSRKRKARAVRSPSPSKVRRSGSPSSLVSVPSQLGPLRTPEKLSLCHRRPAAQRAGRAAQHRQPRASSCAGHSRKVAARRVSSRGCSVRGRRVPMGNASGAIIPVWQFAGA</sequence>
<dbReference type="SUPFAM" id="SSF50405">
    <property type="entry name" value="Actin-crosslinking proteins"/>
    <property type="match status" value="1"/>
</dbReference>
<keyword evidence="3" id="KW-0326">Glycosidase</keyword>
<dbReference type="InterPro" id="IPR017853">
    <property type="entry name" value="GH"/>
</dbReference>
<keyword evidence="4" id="KW-0961">Cell wall biogenesis/degradation</keyword>
<evidence type="ECO:0000313" key="8">
    <source>
        <dbReference type="EMBL" id="CAK0896744.1"/>
    </source>
</evidence>
<dbReference type="Gene3D" id="3.20.20.80">
    <property type="entry name" value="Glycosidases"/>
    <property type="match status" value="1"/>
</dbReference>
<dbReference type="InterPro" id="IPR008999">
    <property type="entry name" value="Actin-crosslinking"/>
</dbReference>
<organism evidence="8 9">
    <name type="scientific">Prorocentrum cordatum</name>
    <dbReference type="NCBI Taxonomy" id="2364126"/>
    <lineage>
        <taxon>Eukaryota</taxon>
        <taxon>Sar</taxon>
        <taxon>Alveolata</taxon>
        <taxon>Dinophyceae</taxon>
        <taxon>Prorocentrales</taxon>
        <taxon>Prorocentraceae</taxon>
        <taxon>Prorocentrum</taxon>
    </lineage>
</organism>
<reference evidence="8" key="1">
    <citation type="submission" date="2023-10" db="EMBL/GenBank/DDBJ databases">
        <authorList>
            <person name="Chen Y."/>
            <person name="Shah S."/>
            <person name="Dougan E. K."/>
            <person name="Thang M."/>
            <person name="Chan C."/>
        </authorList>
    </citation>
    <scope>NUCLEOTIDE SEQUENCE [LARGE SCALE GENOMIC DNA]</scope>
</reference>
<dbReference type="Proteomes" id="UP001189429">
    <property type="component" value="Unassembled WGS sequence"/>
</dbReference>
<gene>
    <name evidence="8" type="ORF">PCOR1329_LOCUS75119</name>
</gene>
<evidence type="ECO:0000313" key="9">
    <source>
        <dbReference type="Proteomes" id="UP001189429"/>
    </source>
</evidence>
<name>A0ABN9XB29_9DINO</name>
<evidence type="ECO:0000256" key="6">
    <source>
        <dbReference type="ARBA" id="ARBA00038929"/>
    </source>
</evidence>
<accession>A0ABN9XB29</accession>
<protein>
    <recommendedName>
        <fullName evidence="6">glucan 1,3-beta-glucosidase</fullName>
        <ecNumber evidence="6">3.2.1.58</ecNumber>
    </recommendedName>
</protein>
<keyword evidence="2" id="KW-0325">Glycoprotein</keyword>
<feature type="non-terminal residue" evidence="8">
    <location>
        <position position="1"/>
    </location>
</feature>
<keyword evidence="1" id="KW-0378">Hydrolase</keyword>
<feature type="region of interest" description="Disordered" evidence="7">
    <location>
        <begin position="382"/>
        <end position="480"/>
    </location>
</feature>